<protein>
    <recommendedName>
        <fullName evidence="3">DUF833-domain-containing protein</fullName>
    </recommendedName>
</protein>
<organism evidence="1 2">
    <name type="scientific">[Candida] anglica</name>
    <dbReference type="NCBI Taxonomy" id="148631"/>
    <lineage>
        <taxon>Eukaryota</taxon>
        <taxon>Fungi</taxon>
        <taxon>Dikarya</taxon>
        <taxon>Ascomycota</taxon>
        <taxon>Saccharomycotina</taxon>
        <taxon>Pichiomycetes</taxon>
        <taxon>Debaryomycetaceae</taxon>
        <taxon>Kurtzmaniella</taxon>
    </lineage>
</organism>
<dbReference type="Proteomes" id="UP001497600">
    <property type="component" value="Chromosome E"/>
</dbReference>
<gene>
    <name evidence="1" type="ORF">CAAN4_E11958</name>
</gene>
<dbReference type="Pfam" id="PF05742">
    <property type="entry name" value="TANGO2"/>
    <property type="match status" value="1"/>
</dbReference>
<proteinExistence type="predicted"/>
<accession>A0ABP0EHM0</accession>
<evidence type="ECO:0000313" key="1">
    <source>
        <dbReference type="EMBL" id="CAK7908821.1"/>
    </source>
</evidence>
<evidence type="ECO:0008006" key="3">
    <source>
        <dbReference type="Google" id="ProtNLM"/>
    </source>
</evidence>
<dbReference type="PANTHER" id="PTHR17985:SF8">
    <property type="entry name" value="TRANSPORT AND GOLGI ORGANIZATION PROTEIN 2 HOMOLOG"/>
    <property type="match status" value="1"/>
</dbReference>
<dbReference type="InterPro" id="IPR008551">
    <property type="entry name" value="TANGO2"/>
</dbReference>
<evidence type="ECO:0000313" key="2">
    <source>
        <dbReference type="Proteomes" id="UP001497600"/>
    </source>
</evidence>
<sequence length="317" mass="35988">MCILLTTTEHPDYPLVVLSNRDEFFKRRTGLAAYRVLDNHTKVLAPLDLGRPEHGTWIGVTTTGKLAVLLNYREEDQANLVSEVSRGIIPLEYLQSTESDEDWVSNIEKSLAEKSINKKDPVTLRKIGGFSFVYGQLSIDDSSNKIKPLNILSNRGDRGRVHVEKKSVGEIEDTEHQTTFGLSNSLFYDPWPKVKRGEKLLSDAVNHAVVNRLSTDEFVNSCLDVLSTNTFDMKVANDQSIDFVTKSRELRNSIFIPPLATEMSKLNIDTMGKYYGTRTQTVILLSKSGVLHYYERNLHDTDTTEEDLQIRHFEFSI</sequence>
<dbReference type="PANTHER" id="PTHR17985">
    <property type="entry name" value="SER/THR-RICH PROTEIN T10 IN DGCR REGION"/>
    <property type="match status" value="1"/>
</dbReference>
<dbReference type="EMBL" id="OZ004257">
    <property type="protein sequence ID" value="CAK7908821.1"/>
    <property type="molecule type" value="Genomic_DNA"/>
</dbReference>
<name>A0ABP0EHM0_9ASCO</name>
<reference evidence="1 2" key="1">
    <citation type="submission" date="2024-01" db="EMBL/GenBank/DDBJ databases">
        <authorList>
            <consortium name="Genoscope - CEA"/>
            <person name="William W."/>
        </authorList>
    </citation>
    <scope>NUCLEOTIDE SEQUENCE [LARGE SCALE GENOMIC DNA]</scope>
    <source>
        <strain evidence="1 2">29B2s-10</strain>
    </source>
</reference>
<keyword evidence="2" id="KW-1185">Reference proteome</keyword>